<dbReference type="PANTHER" id="PTHR45033:SF2">
    <property type="entry name" value="ZINC-TYPE ALCOHOL DEHYDROGENASE-LIKE PROTEIN C1773.06C"/>
    <property type="match status" value="1"/>
</dbReference>
<feature type="region of interest" description="Disordered" evidence="1">
    <location>
        <begin position="109"/>
        <end position="132"/>
    </location>
</feature>
<sequence>MSLAVLKGPMHQYYLLETEDGTLSLPGLSRGETVLVHAETGGLRLMTVQITKAFGARVIATASTEEKPEVGCKSGAFKFSTYESVDYSGSQEWWKTVSELTDGTGVDLVFDSRSGDRSSESRSNIASMERAK</sequence>
<reference evidence="3 4" key="1">
    <citation type="journal article" date="2014" name="Genome Announc.">
        <title>Draft genome sequence of Sclerotinia borealis, a psychrophilic plant pathogenic fungus.</title>
        <authorList>
            <person name="Mardanov A.V."/>
            <person name="Beletsky A.V."/>
            <person name="Kadnikov V.V."/>
            <person name="Ignatov A.N."/>
            <person name="Ravin N.V."/>
        </authorList>
    </citation>
    <scope>NUCLEOTIDE SEQUENCE [LARGE SCALE GENOMIC DNA]</scope>
    <source>
        <strain evidence="4">F-4157</strain>
    </source>
</reference>
<dbReference type="SUPFAM" id="SSF51735">
    <property type="entry name" value="NAD(P)-binding Rossmann-fold domains"/>
    <property type="match status" value="1"/>
</dbReference>
<dbReference type="HOGENOM" id="CLU_1918311_0_0_1"/>
<dbReference type="InterPro" id="IPR036291">
    <property type="entry name" value="NAD(P)-bd_dom_sf"/>
</dbReference>
<proteinExistence type="predicted"/>
<accession>W9CX29</accession>
<dbReference type="AlphaFoldDB" id="W9CX29"/>
<evidence type="ECO:0000313" key="4">
    <source>
        <dbReference type="Proteomes" id="UP000019487"/>
    </source>
</evidence>
<dbReference type="Pfam" id="PF00107">
    <property type="entry name" value="ADH_zinc_N"/>
    <property type="match status" value="1"/>
</dbReference>
<evidence type="ECO:0000313" key="3">
    <source>
        <dbReference type="EMBL" id="ESZ99204.1"/>
    </source>
</evidence>
<dbReference type="InterPro" id="IPR052711">
    <property type="entry name" value="Zinc_ADH-like"/>
</dbReference>
<dbReference type="EMBL" id="AYSA01000018">
    <property type="protein sequence ID" value="ESZ99204.1"/>
    <property type="molecule type" value="Genomic_DNA"/>
</dbReference>
<evidence type="ECO:0000259" key="2">
    <source>
        <dbReference type="Pfam" id="PF00107"/>
    </source>
</evidence>
<keyword evidence="4" id="KW-1185">Reference proteome</keyword>
<name>W9CX29_SCLBF</name>
<dbReference type="PANTHER" id="PTHR45033">
    <property type="match status" value="1"/>
</dbReference>
<feature type="domain" description="Alcohol dehydrogenase-like C-terminal" evidence="2">
    <location>
        <begin position="45"/>
        <end position="113"/>
    </location>
</feature>
<dbReference type="Proteomes" id="UP000019487">
    <property type="component" value="Unassembled WGS sequence"/>
</dbReference>
<protein>
    <recommendedName>
        <fullName evidence="2">Alcohol dehydrogenase-like C-terminal domain-containing protein</fullName>
    </recommendedName>
</protein>
<comment type="caution">
    <text evidence="3">The sequence shown here is derived from an EMBL/GenBank/DDBJ whole genome shotgun (WGS) entry which is preliminary data.</text>
</comment>
<evidence type="ECO:0000256" key="1">
    <source>
        <dbReference type="SAM" id="MobiDB-lite"/>
    </source>
</evidence>
<dbReference type="InterPro" id="IPR013149">
    <property type="entry name" value="ADH-like_C"/>
</dbReference>
<dbReference type="Gene3D" id="3.40.50.720">
    <property type="entry name" value="NAD(P)-binding Rossmann-like Domain"/>
    <property type="match status" value="1"/>
</dbReference>
<dbReference type="OrthoDB" id="10257049at2759"/>
<organism evidence="3 4">
    <name type="scientific">Sclerotinia borealis (strain F-4128)</name>
    <dbReference type="NCBI Taxonomy" id="1432307"/>
    <lineage>
        <taxon>Eukaryota</taxon>
        <taxon>Fungi</taxon>
        <taxon>Dikarya</taxon>
        <taxon>Ascomycota</taxon>
        <taxon>Pezizomycotina</taxon>
        <taxon>Leotiomycetes</taxon>
        <taxon>Helotiales</taxon>
        <taxon>Sclerotiniaceae</taxon>
        <taxon>Sclerotinia</taxon>
    </lineage>
</organism>
<gene>
    <name evidence="3" type="ORF">SBOR_0411</name>
</gene>
<dbReference type="STRING" id="1432307.W9CX29"/>